<sequence length="503" mass="55291">MVMRDKTTLSPRRMREARQGMYCLLGSCMLLYFLYFTLATPRQGKTLSVPSGLKRKQHPPELLNNLSLTEEQCSAAFPGLTWPIDDAVAMGSFELEYRGASGPVIGRIKDNKLYIISAQRNADLSQEMINSRTAALAQLHRALLTSPAPLPDAIFALNIQDQPFGTAWTYSRQSYPPDRGSAARAFLMPHFSFWAWPLPFVGSVGRAAAAAERVEAEYASFTDKIPRAAWRGTSWYGSVQNPRLRANLLAATKGKEWADVEALVWDTGHGGGVAEEQAPAAGGAGAGAVGAAARKQRTATNAMPIEDFCRYRYVLHTEGITYSGRFQFLQMCASVMITPPIAWMQHTTHLVRPLFSSSLDLEPREKLAAAQRGRQGGEEGKSGAPGTAEAGITARWKPSERVRAAWPVQHPPEEANIVFVAPDWSDLEQTVMWLEAHPKVAAGIASRQREMFVGGGYFSPAAETCYWRALVRGWSKVVRTDGESWQGVGEGMRYEEFSLTNGA</sequence>
<protein>
    <submittedName>
        <fullName evidence="4">O-glucosyltransferase rumi</fullName>
    </submittedName>
</protein>
<feature type="transmembrane region" description="Helical" evidence="2">
    <location>
        <begin position="21"/>
        <end position="38"/>
    </location>
</feature>
<dbReference type="InterPro" id="IPR051091">
    <property type="entry name" value="O-Glucosyltr/Glycosyltrsf_90"/>
</dbReference>
<keyword evidence="2" id="KW-1133">Transmembrane helix</keyword>
<dbReference type="Proteomes" id="UP001174694">
    <property type="component" value="Unassembled WGS sequence"/>
</dbReference>
<gene>
    <name evidence="4" type="ORF">NKR23_g1075</name>
</gene>
<evidence type="ECO:0000313" key="4">
    <source>
        <dbReference type="EMBL" id="KAJ9156555.1"/>
    </source>
</evidence>
<keyword evidence="2" id="KW-0812">Transmembrane</keyword>
<evidence type="ECO:0000256" key="2">
    <source>
        <dbReference type="SAM" id="Phobius"/>
    </source>
</evidence>
<organism evidence="4 5">
    <name type="scientific">Pleurostoma richardsiae</name>
    <dbReference type="NCBI Taxonomy" id="41990"/>
    <lineage>
        <taxon>Eukaryota</taxon>
        <taxon>Fungi</taxon>
        <taxon>Dikarya</taxon>
        <taxon>Ascomycota</taxon>
        <taxon>Pezizomycotina</taxon>
        <taxon>Sordariomycetes</taxon>
        <taxon>Sordariomycetidae</taxon>
        <taxon>Calosphaeriales</taxon>
        <taxon>Pleurostomataceae</taxon>
        <taxon>Pleurostoma</taxon>
    </lineage>
</organism>
<feature type="domain" description="Glycosyl transferase CAP10" evidence="3">
    <location>
        <begin position="117"/>
        <end position="351"/>
    </location>
</feature>
<proteinExistence type="predicted"/>
<feature type="region of interest" description="Disordered" evidence="1">
    <location>
        <begin position="367"/>
        <end position="391"/>
    </location>
</feature>
<dbReference type="AlphaFoldDB" id="A0AA38S5C6"/>
<reference evidence="4" key="1">
    <citation type="submission" date="2022-07" db="EMBL/GenBank/DDBJ databases">
        <title>Fungi with potential for degradation of polypropylene.</title>
        <authorList>
            <person name="Gostincar C."/>
        </authorList>
    </citation>
    <scope>NUCLEOTIDE SEQUENCE</scope>
    <source>
        <strain evidence="4">EXF-13308</strain>
    </source>
</reference>
<evidence type="ECO:0000256" key="1">
    <source>
        <dbReference type="SAM" id="MobiDB-lite"/>
    </source>
</evidence>
<evidence type="ECO:0000259" key="3">
    <source>
        <dbReference type="Pfam" id="PF05686"/>
    </source>
</evidence>
<accession>A0AA38S5C6</accession>
<dbReference type="Pfam" id="PF05686">
    <property type="entry name" value="Glyco_transf_90"/>
    <property type="match status" value="1"/>
</dbReference>
<comment type="caution">
    <text evidence="4">The sequence shown here is derived from an EMBL/GenBank/DDBJ whole genome shotgun (WGS) entry which is preliminary data.</text>
</comment>
<dbReference type="PANTHER" id="PTHR12203:SF63">
    <property type="entry name" value="GLYCOSYL TRANSFERASE CAP10 DOMAIN-CONTAINING PROTEIN"/>
    <property type="match status" value="1"/>
</dbReference>
<name>A0AA38S5C6_9PEZI</name>
<evidence type="ECO:0000313" key="5">
    <source>
        <dbReference type="Proteomes" id="UP001174694"/>
    </source>
</evidence>
<keyword evidence="5" id="KW-1185">Reference proteome</keyword>
<dbReference type="PANTHER" id="PTHR12203">
    <property type="entry name" value="KDEL LYS-ASP-GLU-LEU CONTAINING - RELATED"/>
    <property type="match status" value="1"/>
</dbReference>
<dbReference type="EMBL" id="JANBVO010000002">
    <property type="protein sequence ID" value="KAJ9156555.1"/>
    <property type="molecule type" value="Genomic_DNA"/>
</dbReference>
<dbReference type="InterPro" id="IPR006598">
    <property type="entry name" value="CAP10"/>
</dbReference>
<keyword evidence="2" id="KW-0472">Membrane</keyword>